<dbReference type="InterPro" id="IPR036224">
    <property type="entry name" value="GINS_bundle-like_dom_sf"/>
</dbReference>
<dbReference type="SUPFAM" id="SSF160059">
    <property type="entry name" value="PriA/YqbF domain"/>
    <property type="match status" value="1"/>
</dbReference>
<dbReference type="CDD" id="cd21692">
    <property type="entry name" value="GINS_B_Sld5"/>
    <property type="match status" value="1"/>
</dbReference>
<feature type="compositionally biased region" description="Acidic residues" evidence="1">
    <location>
        <begin position="16"/>
        <end position="26"/>
    </location>
</feature>
<keyword evidence="4" id="KW-1185">Reference proteome</keyword>
<dbReference type="SUPFAM" id="SSF158573">
    <property type="entry name" value="GINS helical bundle-like"/>
    <property type="match status" value="1"/>
</dbReference>
<proteinExistence type="predicted"/>
<name>A0A226CZ12_FOLCA</name>
<dbReference type="Proteomes" id="UP000198287">
    <property type="component" value="Unassembled WGS sequence"/>
</dbReference>
<dbReference type="GO" id="GO:0006261">
    <property type="term" value="P:DNA-templated DNA replication"/>
    <property type="evidence" value="ECO:0007669"/>
    <property type="project" value="InterPro"/>
</dbReference>
<dbReference type="OrthoDB" id="338231at2759"/>
<dbReference type="Gene3D" id="1.20.58.1030">
    <property type="match status" value="1"/>
</dbReference>
<dbReference type="InterPro" id="IPR031633">
    <property type="entry name" value="SLD5_C"/>
</dbReference>
<feature type="region of interest" description="Disordered" evidence="1">
    <location>
        <begin position="229"/>
        <end position="249"/>
    </location>
</feature>
<dbReference type="GO" id="GO:0000727">
    <property type="term" value="P:double-strand break repair via break-induced replication"/>
    <property type="evidence" value="ECO:0007669"/>
    <property type="project" value="TreeGrafter"/>
</dbReference>
<feature type="domain" description="DNA replication complex GINS protein SLD5 C-terminal" evidence="2">
    <location>
        <begin position="173"/>
        <end position="226"/>
    </location>
</feature>
<dbReference type="Pfam" id="PF16922">
    <property type="entry name" value="SLD5_C"/>
    <property type="match status" value="1"/>
</dbReference>
<sequence length="289" mass="33449">MDISLNGGDDQGGPVDNEEDDDDDEPIVVTSAEVLQRLEHGWMNEKMSPELLPPLEQEKDAMLGQIKVMERNVTTLDKRDVRTDIHKLELERIKFVVVSYMRTRFFKVQRMSFTLYEAEMKRSRNQESILFKEEFTFLKNLVTRTADYFKATLISKMPPVLQKFEIKKFRVLPQFDAFVFFRVLQNQTVQVEVNDEILTIELEEGDLHFMRYEPIAHLLAGGAIHLSTLKANPPSRHHHHPHAANDDDKVNALKIREEQGALSSPQKISHHPQWLRKLEGTGGECPHLI</sequence>
<protein>
    <submittedName>
        <fullName evidence="3">DNA replication complex GINS protein SLD5</fullName>
    </submittedName>
</protein>
<feature type="region of interest" description="Disordered" evidence="1">
    <location>
        <begin position="1"/>
        <end position="26"/>
    </location>
</feature>
<evidence type="ECO:0000313" key="3">
    <source>
        <dbReference type="EMBL" id="OXA38542.1"/>
    </source>
</evidence>
<dbReference type="EMBL" id="LNIX01000045">
    <property type="protein sequence ID" value="OXA38542.1"/>
    <property type="molecule type" value="Genomic_DNA"/>
</dbReference>
<evidence type="ECO:0000313" key="4">
    <source>
        <dbReference type="Proteomes" id="UP000198287"/>
    </source>
</evidence>
<organism evidence="3 4">
    <name type="scientific">Folsomia candida</name>
    <name type="common">Springtail</name>
    <dbReference type="NCBI Taxonomy" id="158441"/>
    <lineage>
        <taxon>Eukaryota</taxon>
        <taxon>Metazoa</taxon>
        <taxon>Ecdysozoa</taxon>
        <taxon>Arthropoda</taxon>
        <taxon>Hexapoda</taxon>
        <taxon>Collembola</taxon>
        <taxon>Entomobryomorpha</taxon>
        <taxon>Isotomoidea</taxon>
        <taxon>Isotomidae</taxon>
        <taxon>Proisotominae</taxon>
        <taxon>Folsomia</taxon>
    </lineage>
</organism>
<dbReference type="OMA" id="VIPEMTD"/>
<dbReference type="InterPro" id="IPR008591">
    <property type="entry name" value="GINS_Sld5"/>
</dbReference>
<evidence type="ECO:0000256" key="1">
    <source>
        <dbReference type="SAM" id="MobiDB-lite"/>
    </source>
</evidence>
<accession>A0A226CZ12</accession>
<dbReference type="PANTHER" id="PTHR21206">
    <property type="entry name" value="SLD5 PROTEIN"/>
    <property type="match status" value="1"/>
</dbReference>
<comment type="caution">
    <text evidence="3">The sequence shown here is derived from an EMBL/GenBank/DDBJ whole genome shotgun (WGS) entry which is preliminary data.</text>
</comment>
<dbReference type="Gene3D" id="3.40.5.60">
    <property type="match status" value="1"/>
</dbReference>
<dbReference type="AlphaFoldDB" id="A0A226CZ12"/>
<gene>
    <name evidence="3" type="ORF">Fcan01_26680</name>
</gene>
<dbReference type="PANTHER" id="PTHR21206:SF0">
    <property type="entry name" value="DNA REPLICATION COMPLEX GINS PROTEIN SLD5"/>
    <property type="match status" value="1"/>
</dbReference>
<reference evidence="3 4" key="1">
    <citation type="submission" date="2015-12" db="EMBL/GenBank/DDBJ databases">
        <title>The genome of Folsomia candida.</title>
        <authorList>
            <person name="Faddeeva A."/>
            <person name="Derks M.F."/>
            <person name="Anvar Y."/>
            <person name="Smit S."/>
            <person name="Van Straalen N."/>
            <person name="Roelofs D."/>
        </authorList>
    </citation>
    <scope>NUCLEOTIDE SEQUENCE [LARGE SCALE GENOMIC DNA]</scope>
    <source>
        <strain evidence="3 4">VU population</strain>
        <tissue evidence="3">Whole body</tissue>
    </source>
</reference>
<dbReference type="GO" id="GO:0000811">
    <property type="term" value="C:GINS complex"/>
    <property type="evidence" value="ECO:0007669"/>
    <property type="project" value="TreeGrafter"/>
</dbReference>
<evidence type="ECO:0000259" key="2">
    <source>
        <dbReference type="Pfam" id="PF16922"/>
    </source>
</evidence>
<dbReference type="STRING" id="158441.A0A226CZ12"/>
<dbReference type="InterPro" id="IPR038749">
    <property type="entry name" value="Sld5_GINS_A"/>
</dbReference>
<dbReference type="CDD" id="cd11711">
    <property type="entry name" value="GINS_A_Sld5"/>
    <property type="match status" value="1"/>
</dbReference>